<evidence type="ECO:0000256" key="1">
    <source>
        <dbReference type="ARBA" id="ARBA00004651"/>
    </source>
</evidence>
<evidence type="ECO:0000256" key="3">
    <source>
        <dbReference type="ARBA" id="ARBA00022475"/>
    </source>
</evidence>
<evidence type="ECO:0000256" key="2">
    <source>
        <dbReference type="ARBA" id="ARBA00008640"/>
    </source>
</evidence>
<dbReference type="EMBL" id="CP034170">
    <property type="protein sequence ID" value="AZI58369.1"/>
    <property type="molecule type" value="Genomic_DNA"/>
</dbReference>
<dbReference type="GO" id="GO:0005886">
    <property type="term" value="C:plasma membrane"/>
    <property type="evidence" value="ECO:0007669"/>
    <property type="project" value="UniProtKB-SubCell"/>
</dbReference>
<sequence>MSAPEPVVEPCAAAPMSRSLRWQLIGIAAVAIIVITVTVTVGLPDLAQLRNTFAQYPRWIAAPIFAGVYAVATLSPLPKTVFSLAAGALFGLPLGLLAVWVGTNLGAVAAFAIGRALGKDGLHRVLGKRAKTMDKYLERKGFATILAARLIPIVPFTVVNYASGAASIALPGFVAATALGVLPASTAYVSVGAFGVNPNSWQFWSAVGALTALTVAGWIAVVMRRRSAARRAAEVTEL</sequence>
<name>A0A3G8ZLZ7_9ACTN</name>
<feature type="transmembrane region" description="Helical" evidence="7">
    <location>
        <begin position="24"/>
        <end position="44"/>
    </location>
</feature>
<comment type="similarity">
    <text evidence="2 7">Belongs to the TVP38/TMEM64 family.</text>
</comment>
<accession>A0A3G8ZLZ7</accession>
<feature type="transmembrane region" description="Helical" evidence="7">
    <location>
        <begin position="56"/>
        <end position="74"/>
    </location>
</feature>
<keyword evidence="6 7" id="KW-0472">Membrane</keyword>
<gene>
    <name evidence="9" type="ORF">EH165_09675</name>
</gene>
<dbReference type="KEGG" id="nak:EH165_09675"/>
<comment type="subcellular location">
    <subcellularLocation>
        <location evidence="1 7">Cell membrane</location>
        <topology evidence="1 7">Multi-pass membrane protein</topology>
    </subcellularLocation>
</comment>
<dbReference type="OrthoDB" id="4143972at2"/>
<evidence type="ECO:0000256" key="5">
    <source>
        <dbReference type="ARBA" id="ARBA00022989"/>
    </source>
</evidence>
<evidence type="ECO:0000256" key="7">
    <source>
        <dbReference type="RuleBase" id="RU366058"/>
    </source>
</evidence>
<feature type="transmembrane region" description="Helical" evidence="7">
    <location>
        <begin position="168"/>
        <end position="189"/>
    </location>
</feature>
<evidence type="ECO:0000256" key="4">
    <source>
        <dbReference type="ARBA" id="ARBA00022692"/>
    </source>
</evidence>
<feature type="transmembrane region" description="Helical" evidence="7">
    <location>
        <begin position="141"/>
        <end position="161"/>
    </location>
</feature>
<reference evidence="9 10" key="1">
    <citation type="submission" date="2018-11" db="EMBL/GenBank/DDBJ databases">
        <authorList>
            <person name="Da X."/>
        </authorList>
    </citation>
    <scope>NUCLEOTIDE SEQUENCE [LARGE SCALE GENOMIC DNA]</scope>
    <source>
        <strain evidence="9 10">S14-144</strain>
    </source>
</reference>
<evidence type="ECO:0000313" key="9">
    <source>
        <dbReference type="EMBL" id="AZI58369.1"/>
    </source>
</evidence>
<feature type="transmembrane region" description="Helical" evidence="7">
    <location>
        <begin position="81"/>
        <end position="101"/>
    </location>
</feature>
<dbReference type="PANTHER" id="PTHR12677">
    <property type="entry name" value="GOLGI APPARATUS MEMBRANE PROTEIN TVP38-RELATED"/>
    <property type="match status" value="1"/>
</dbReference>
<dbReference type="Proteomes" id="UP000268084">
    <property type="component" value="Chromosome"/>
</dbReference>
<proteinExistence type="inferred from homology"/>
<evidence type="ECO:0000259" key="8">
    <source>
        <dbReference type="Pfam" id="PF09335"/>
    </source>
</evidence>
<keyword evidence="3 7" id="KW-1003">Cell membrane</keyword>
<feature type="domain" description="VTT" evidence="8">
    <location>
        <begin position="77"/>
        <end position="193"/>
    </location>
</feature>
<evidence type="ECO:0000313" key="10">
    <source>
        <dbReference type="Proteomes" id="UP000268084"/>
    </source>
</evidence>
<dbReference type="InterPro" id="IPR015414">
    <property type="entry name" value="TMEM64"/>
</dbReference>
<dbReference type="Pfam" id="PF09335">
    <property type="entry name" value="VTT_dom"/>
    <property type="match status" value="1"/>
</dbReference>
<evidence type="ECO:0000256" key="6">
    <source>
        <dbReference type="ARBA" id="ARBA00023136"/>
    </source>
</evidence>
<organism evidence="9 10">
    <name type="scientific">Nakamurella antarctica</name>
    <dbReference type="NCBI Taxonomy" id="1902245"/>
    <lineage>
        <taxon>Bacteria</taxon>
        <taxon>Bacillati</taxon>
        <taxon>Actinomycetota</taxon>
        <taxon>Actinomycetes</taxon>
        <taxon>Nakamurellales</taxon>
        <taxon>Nakamurellaceae</taxon>
        <taxon>Nakamurella</taxon>
    </lineage>
</organism>
<dbReference type="AlphaFoldDB" id="A0A3G8ZLZ7"/>
<keyword evidence="5 7" id="KW-1133">Transmembrane helix</keyword>
<feature type="transmembrane region" description="Helical" evidence="7">
    <location>
        <begin position="201"/>
        <end position="221"/>
    </location>
</feature>
<keyword evidence="10" id="KW-1185">Reference proteome</keyword>
<dbReference type="InterPro" id="IPR032816">
    <property type="entry name" value="VTT_dom"/>
</dbReference>
<dbReference type="RefSeq" id="WP_124799278.1">
    <property type="nucleotide sequence ID" value="NZ_CP034170.1"/>
</dbReference>
<reference evidence="9 10" key="2">
    <citation type="submission" date="2018-12" db="EMBL/GenBank/DDBJ databases">
        <title>Nakamurella antarcticus sp. nov., isolated from Antarctica South Shetland Islands soil.</title>
        <authorList>
            <person name="Peng F."/>
        </authorList>
    </citation>
    <scope>NUCLEOTIDE SEQUENCE [LARGE SCALE GENOMIC DNA]</scope>
    <source>
        <strain evidence="9 10">S14-144</strain>
    </source>
</reference>
<protein>
    <recommendedName>
        <fullName evidence="7">TVP38/TMEM64 family membrane protein</fullName>
    </recommendedName>
</protein>
<dbReference type="PANTHER" id="PTHR12677:SF59">
    <property type="entry name" value="GOLGI APPARATUS MEMBRANE PROTEIN TVP38-RELATED"/>
    <property type="match status" value="1"/>
</dbReference>
<keyword evidence="4 7" id="KW-0812">Transmembrane</keyword>